<evidence type="ECO:0000256" key="1">
    <source>
        <dbReference type="SAM" id="MobiDB-lite"/>
    </source>
</evidence>
<protein>
    <submittedName>
        <fullName evidence="2">Uncharacterized protein</fullName>
    </submittedName>
</protein>
<sequence>MAPKSSSYRTPESTKATLQPTRHGTSRHTIPNGPTLGILDTTQKELISQVDIETDFEADLKITDGLEEDYLQESCAIDLITDLIDPHLAGHVASTSRNVARFQKRMLDAVTELVDYPRQVPYPSYKKLCRGDRAMSTGFYTIFNTSSACSITNFLLRAIPPQVQTAIGKTRPNLKTLSLCQNHLLEIGHAGLCILTVQYDGKWRTTLMIPSYGARQITLFVVESMSVLQLITEAEGFVWIDTLVRLRQKLAGKADIFITKNCAKKEPMKTCAFWLSSIAILATNPMCLCWKVSLWP</sequence>
<proteinExistence type="predicted"/>
<name>A0A8H4KHJ6_9HYPO</name>
<reference evidence="2" key="1">
    <citation type="submission" date="2020-01" db="EMBL/GenBank/DDBJ databases">
        <title>Identification and distribution of gene clusters putatively required for synthesis of sphingolipid metabolism inhibitors in phylogenetically diverse species of the filamentous fungus Fusarium.</title>
        <authorList>
            <person name="Kim H.-S."/>
            <person name="Busman M."/>
            <person name="Brown D.W."/>
            <person name="Divon H."/>
            <person name="Uhlig S."/>
            <person name="Proctor R.H."/>
        </authorList>
    </citation>
    <scope>NUCLEOTIDE SEQUENCE</scope>
    <source>
        <strain evidence="2">NRRL 53441</strain>
    </source>
</reference>
<feature type="region of interest" description="Disordered" evidence="1">
    <location>
        <begin position="1"/>
        <end position="36"/>
    </location>
</feature>
<dbReference type="EMBL" id="JAADJG010000264">
    <property type="protein sequence ID" value="KAF4449921.1"/>
    <property type="molecule type" value="Genomic_DNA"/>
</dbReference>
<evidence type="ECO:0000313" key="2">
    <source>
        <dbReference type="EMBL" id="KAF4449921.1"/>
    </source>
</evidence>
<gene>
    <name evidence="2" type="ORF">F53441_6840</name>
</gene>
<evidence type="ECO:0000313" key="3">
    <source>
        <dbReference type="Proteomes" id="UP000605986"/>
    </source>
</evidence>
<keyword evidence="3" id="KW-1185">Reference proteome</keyword>
<dbReference type="Proteomes" id="UP000605986">
    <property type="component" value="Unassembled WGS sequence"/>
</dbReference>
<organism evidence="2 3">
    <name type="scientific">Fusarium austroafricanum</name>
    <dbReference type="NCBI Taxonomy" id="2364996"/>
    <lineage>
        <taxon>Eukaryota</taxon>
        <taxon>Fungi</taxon>
        <taxon>Dikarya</taxon>
        <taxon>Ascomycota</taxon>
        <taxon>Pezizomycotina</taxon>
        <taxon>Sordariomycetes</taxon>
        <taxon>Hypocreomycetidae</taxon>
        <taxon>Hypocreales</taxon>
        <taxon>Nectriaceae</taxon>
        <taxon>Fusarium</taxon>
        <taxon>Fusarium concolor species complex</taxon>
    </lineage>
</organism>
<dbReference type="OrthoDB" id="5072148at2759"/>
<accession>A0A8H4KHJ6</accession>
<feature type="compositionally biased region" description="Polar residues" evidence="1">
    <location>
        <begin position="1"/>
        <end position="29"/>
    </location>
</feature>
<comment type="caution">
    <text evidence="2">The sequence shown here is derived from an EMBL/GenBank/DDBJ whole genome shotgun (WGS) entry which is preliminary data.</text>
</comment>
<dbReference type="AlphaFoldDB" id="A0A8H4KHJ6"/>